<sequence>MFIALVKDIEVLGDVQVVLVSATISPTLIRLLNKEWEMKDVCIIRGISLKSKILIYQIVKMFDLDPYKDVLLRLRVIRKSFKWENNFRMIVMCRSSHEIPKANYVLKTAGLRTFEYYASLPLERRDNTCLITVPSNLVGIDFKGCKLFVHFRLPVLIGEFYQDIGRLSRDNTRGLSLVYTTSEITRSQRRQSTILRQNVSNLCTPCSSIRSSHMPSSGGSIISSHADYVYDDNTQMLPYCSRNVAECMHGVYTTFYDGVNIDNCLFNCSSCMRRNIMLDMVEIKGKLEDLNRLPNIDGYISMSDVVENRRIMLELYSEWECNLSNTVVVRERKTNILNKRHIVLDEKDIKSKRLASQSMINIIAENKDEGNKEVLKHSALVAYLKMVSNEKNNMDLLAVVNSIKSGLTDTEYANNNFVRLKYSLTQESSRLLRGCFDKFKSLIGNENYSINSLVESFLTILCDIHNLQKSKFETYIFY</sequence>
<keyword evidence="1" id="KW-1185">Reference proteome</keyword>
<dbReference type="WBParaSite" id="SPAL_0000682000.1">
    <property type="protein sequence ID" value="SPAL_0000682000.1"/>
    <property type="gene ID" value="SPAL_0000682000"/>
</dbReference>
<accession>A0A0N5BLM4</accession>
<protein>
    <submittedName>
        <fullName evidence="2">Helicase C-terminal domain-containing protein</fullName>
    </submittedName>
</protein>
<evidence type="ECO:0000313" key="1">
    <source>
        <dbReference type="Proteomes" id="UP000046392"/>
    </source>
</evidence>
<proteinExistence type="predicted"/>
<dbReference type="SUPFAM" id="SSF52540">
    <property type="entry name" value="P-loop containing nucleoside triphosphate hydrolases"/>
    <property type="match status" value="1"/>
</dbReference>
<evidence type="ECO:0000313" key="2">
    <source>
        <dbReference type="WBParaSite" id="SPAL_0000682000.1"/>
    </source>
</evidence>
<organism evidence="1 2">
    <name type="scientific">Strongyloides papillosus</name>
    <name type="common">Intestinal threadworm</name>
    <dbReference type="NCBI Taxonomy" id="174720"/>
    <lineage>
        <taxon>Eukaryota</taxon>
        <taxon>Metazoa</taxon>
        <taxon>Ecdysozoa</taxon>
        <taxon>Nematoda</taxon>
        <taxon>Chromadorea</taxon>
        <taxon>Rhabditida</taxon>
        <taxon>Tylenchina</taxon>
        <taxon>Panagrolaimomorpha</taxon>
        <taxon>Strongyloidoidea</taxon>
        <taxon>Strongyloididae</taxon>
        <taxon>Strongyloides</taxon>
    </lineage>
</organism>
<dbReference type="Proteomes" id="UP000046392">
    <property type="component" value="Unplaced"/>
</dbReference>
<reference evidence="2" key="1">
    <citation type="submission" date="2017-02" db="UniProtKB">
        <authorList>
            <consortium name="WormBaseParasite"/>
        </authorList>
    </citation>
    <scope>IDENTIFICATION</scope>
</reference>
<dbReference type="InterPro" id="IPR027417">
    <property type="entry name" value="P-loop_NTPase"/>
</dbReference>
<dbReference type="Gene3D" id="3.40.50.300">
    <property type="entry name" value="P-loop containing nucleotide triphosphate hydrolases"/>
    <property type="match status" value="1"/>
</dbReference>
<dbReference type="STRING" id="174720.A0A0N5BLM4"/>
<dbReference type="AlphaFoldDB" id="A0A0N5BLM4"/>
<name>A0A0N5BLM4_STREA</name>